<proteinExistence type="predicted"/>
<reference evidence="1 2" key="1">
    <citation type="submission" date="2017-03" db="EMBL/GenBank/DDBJ databases">
        <authorList>
            <person name="Afonso C.L."/>
            <person name="Miller P.J."/>
            <person name="Scott M.A."/>
            <person name="Spackman E."/>
            <person name="Goraichik I."/>
            <person name="Dimitrov K.M."/>
            <person name="Suarez D.L."/>
            <person name="Swayne D.E."/>
        </authorList>
    </citation>
    <scope>NUCLEOTIDE SEQUENCE [LARGE SCALE GENOMIC DNA]</scope>
    <source>
        <strain evidence="1">PRJEB14757</strain>
    </source>
</reference>
<dbReference type="STRING" id="1246637.MTBBW1_1300033"/>
<dbReference type="Proteomes" id="UP000191931">
    <property type="component" value="Unassembled WGS sequence"/>
</dbReference>
<organism evidence="1 2">
    <name type="scientific">Desulfamplus magnetovallimortis</name>
    <dbReference type="NCBI Taxonomy" id="1246637"/>
    <lineage>
        <taxon>Bacteria</taxon>
        <taxon>Pseudomonadati</taxon>
        <taxon>Thermodesulfobacteriota</taxon>
        <taxon>Desulfobacteria</taxon>
        <taxon>Desulfobacterales</taxon>
        <taxon>Desulfobacteraceae</taxon>
        <taxon>Desulfamplus</taxon>
    </lineage>
</organism>
<gene>
    <name evidence="1" type="ORF">MTBBW1_1300033</name>
</gene>
<dbReference type="AlphaFoldDB" id="A0A1W1H759"/>
<accession>A0A1W1H759</accession>
<dbReference type="EMBL" id="FWEV01000036">
    <property type="protein sequence ID" value="SLM28293.1"/>
    <property type="molecule type" value="Genomic_DNA"/>
</dbReference>
<evidence type="ECO:0000313" key="1">
    <source>
        <dbReference type="EMBL" id="SLM28293.1"/>
    </source>
</evidence>
<keyword evidence="2" id="KW-1185">Reference proteome</keyword>
<name>A0A1W1H759_9BACT</name>
<protein>
    <submittedName>
        <fullName evidence="1">Uncharacterized protein</fullName>
    </submittedName>
</protein>
<dbReference type="RefSeq" id="WP_186441351.1">
    <property type="nucleotide sequence ID" value="NZ_LT828548.1"/>
</dbReference>
<evidence type="ECO:0000313" key="2">
    <source>
        <dbReference type="Proteomes" id="UP000191931"/>
    </source>
</evidence>
<sequence length="57" mass="6583">MQKTGTDKKKQTTQLSPFQIKMAELNAKFKVHKENPMMEKILKAAKQYIAEKEANES</sequence>